<name>A0A2K8KJX5_9MOLU</name>
<evidence type="ECO:0000313" key="3">
    <source>
        <dbReference type="EMBL" id="ATX70709.1"/>
    </source>
</evidence>
<protein>
    <submittedName>
        <fullName evidence="3">Virginiamycin A acetyltransferase</fullName>
    </submittedName>
</protein>
<dbReference type="RefSeq" id="WP_100254269.1">
    <property type="nucleotide sequence ID" value="NZ_CP024870.1"/>
</dbReference>
<dbReference type="PANTHER" id="PTHR43300">
    <property type="entry name" value="ACETYLTRANSFERASE"/>
    <property type="match status" value="1"/>
</dbReference>
<dbReference type="SUPFAM" id="SSF51161">
    <property type="entry name" value="Trimeric LpxA-like enzymes"/>
    <property type="match status" value="1"/>
</dbReference>
<proteinExistence type="predicted"/>
<dbReference type="PANTHER" id="PTHR43300:SF11">
    <property type="entry name" value="ACETYLTRANSFERASE RV3034C-RELATED"/>
    <property type="match status" value="1"/>
</dbReference>
<dbReference type="Proteomes" id="UP000231179">
    <property type="component" value="Chromosome"/>
</dbReference>
<gene>
    <name evidence="3" type="primary">vat</name>
    <name evidence="3" type="ORF">SCLAR_v1c03790</name>
</gene>
<evidence type="ECO:0000256" key="2">
    <source>
        <dbReference type="ARBA" id="ARBA00022737"/>
    </source>
</evidence>
<dbReference type="Gene3D" id="2.160.10.10">
    <property type="entry name" value="Hexapeptide repeat proteins"/>
    <property type="match status" value="1"/>
</dbReference>
<dbReference type="InterPro" id="IPR011004">
    <property type="entry name" value="Trimer_LpxA-like_sf"/>
</dbReference>
<dbReference type="InterPro" id="IPR050179">
    <property type="entry name" value="Trans_hexapeptide_repeat"/>
</dbReference>
<accession>A0A2K8KJX5</accession>
<dbReference type="Pfam" id="PF00132">
    <property type="entry name" value="Hexapep"/>
    <property type="match status" value="1"/>
</dbReference>
<evidence type="ECO:0000313" key="4">
    <source>
        <dbReference type="Proteomes" id="UP000231179"/>
    </source>
</evidence>
<organism evidence="3 4">
    <name type="scientific">Spiroplasma clarkii</name>
    <dbReference type="NCBI Taxonomy" id="2139"/>
    <lineage>
        <taxon>Bacteria</taxon>
        <taxon>Bacillati</taxon>
        <taxon>Mycoplasmatota</taxon>
        <taxon>Mollicutes</taxon>
        <taxon>Entomoplasmatales</taxon>
        <taxon>Spiroplasmataceae</taxon>
        <taxon>Spiroplasma</taxon>
    </lineage>
</organism>
<keyword evidence="2" id="KW-0677">Repeat</keyword>
<dbReference type="InterPro" id="IPR001451">
    <property type="entry name" value="Hexapep"/>
</dbReference>
<keyword evidence="4" id="KW-1185">Reference proteome</keyword>
<dbReference type="AlphaFoldDB" id="A0A2K8KJX5"/>
<evidence type="ECO:0000256" key="1">
    <source>
        <dbReference type="ARBA" id="ARBA00022679"/>
    </source>
</evidence>
<dbReference type="CDD" id="cd03349">
    <property type="entry name" value="LbH_XAT"/>
    <property type="match status" value="1"/>
</dbReference>
<dbReference type="EMBL" id="CP024870">
    <property type="protein sequence ID" value="ATX70709.1"/>
    <property type="molecule type" value="Genomic_DNA"/>
</dbReference>
<reference evidence="3 4" key="1">
    <citation type="submission" date="2017-11" db="EMBL/GenBank/DDBJ databases">
        <title>Complete genome sequence of Spiroplasma clarkii CN-5 (DSM 19994).</title>
        <authorList>
            <person name="Tsai Y.-M."/>
            <person name="Chang A."/>
            <person name="Lo W.-S."/>
            <person name="Kuo C.-H."/>
        </authorList>
    </citation>
    <scope>NUCLEOTIDE SEQUENCE [LARGE SCALE GENOMIC DNA]</scope>
    <source>
        <strain evidence="3 4">CN-5</strain>
    </source>
</reference>
<dbReference type="PROSITE" id="PS00101">
    <property type="entry name" value="HEXAPEP_TRANSFERASES"/>
    <property type="match status" value="1"/>
</dbReference>
<dbReference type="GO" id="GO:0016740">
    <property type="term" value="F:transferase activity"/>
    <property type="evidence" value="ECO:0007669"/>
    <property type="project" value="UniProtKB-KW"/>
</dbReference>
<keyword evidence="1 3" id="KW-0808">Transferase</keyword>
<dbReference type="InterPro" id="IPR018357">
    <property type="entry name" value="Hexapep_transf_CS"/>
</dbReference>
<sequence>MPKSNKIKFLKDYITNKNIFVGEYTYFYSFQGEQALKEFQNRNVLYHFPELWHDKLTIGNFCAIADEVKILMNGANHRLNSLSTYPFEMFCEFELDPKTVPPVSSRGDTSIGHDVWIGYGATIMPGVTIGNGAIIGAQAVVSQDVPPYSVVVGNPARVVKIRFDQATIAKLEALQWWELPLAEIKMLLLDLLKNKL</sequence>